<keyword evidence="1" id="KW-1133">Transmembrane helix</keyword>
<sequence length="78" mass="9272">MKINEHIKLTSKRAKFIKTYSDFDDHDTLKELLYTHQLQLDKLERIRSNTSMLVWWLVAIPIIFGILIFIFGAGKFFL</sequence>
<keyword evidence="1" id="KW-0812">Transmembrane</keyword>
<reference evidence="2 3" key="1">
    <citation type="submission" date="2018-03" db="EMBL/GenBank/DDBJ databases">
        <title>Mesoflavibacter sp. HG37 and Mesoflavibacter sp. HG96 sp.nov., two marine bacteria isolated from seawater of Western Pacific Ocean.</title>
        <authorList>
            <person name="Cheng H."/>
            <person name="Wu Y.-H."/>
            <person name="Guo L.-L."/>
            <person name="Xu X.-W."/>
        </authorList>
    </citation>
    <scope>NUCLEOTIDE SEQUENCE [LARGE SCALE GENOMIC DNA]</scope>
    <source>
        <strain evidence="2 3">KCTC 42117</strain>
    </source>
</reference>
<protein>
    <submittedName>
        <fullName evidence="2">Uncharacterized protein</fullName>
    </submittedName>
</protein>
<keyword evidence="3" id="KW-1185">Reference proteome</keyword>
<proteinExistence type="predicted"/>
<evidence type="ECO:0000313" key="3">
    <source>
        <dbReference type="Proteomes" id="UP000238430"/>
    </source>
</evidence>
<dbReference type="OrthoDB" id="9986019at2"/>
<organism evidence="2 3">
    <name type="scientific">Mesoflavibacter zeaxanthinifaciens subsp. sabulilitoris</name>
    <dbReference type="NCBI Taxonomy" id="1520893"/>
    <lineage>
        <taxon>Bacteria</taxon>
        <taxon>Pseudomonadati</taxon>
        <taxon>Bacteroidota</taxon>
        <taxon>Flavobacteriia</taxon>
        <taxon>Flavobacteriales</taxon>
        <taxon>Flavobacteriaceae</taxon>
        <taxon>Mesoflavibacter</taxon>
    </lineage>
</organism>
<dbReference type="RefSeq" id="WP_106676577.1">
    <property type="nucleotide sequence ID" value="NZ_JACHWV010000006.1"/>
</dbReference>
<comment type="caution">
    <text evidence="2">The sequence shown here is derived from an EMBL/GenBank/DDBJ whole genome shotgun (WGS) entry which is preliminary data.</text>
</comment>
<dbReference type="EMBL" id="PXOT01000014">
    <property type="protein sequence ID" value="PSG93906.1"/>
    <property type="molecule type" value="Genomic_DNA"/>
</dbReference>
<feature type="transmembrane region" description="Helical" evidence="1">
    <location>
        <begin position="53"/>
        <end position="73"/>
    </location>
</feature>
<evidence type="ECO:0000256" key="1">
    <source>
        <dbReference type="SAM" id="Phobius"/>
    </source>
</evidence>
<dbReference type="Proteomes" id="UP000238430">
    <property type="component" value="Unassembled WGS sequence"/>
</dbReference>
<accession>A0A2T1NM12</accession>
<name>A0A2T1NM12_9FLAO</name>
<gene>
    <name evidence="2" type="ORF">C7H61_01665</name>
</gene>
<keyword evidence="1" id="KW-0472">Membrane</keyword>
<dbReference type="AlphaFoldDB" id="A0A2T1NM12"/>
<evidence type="ECO:0000313" key="2">
    <source>
        <dbReference type="EMBL" id="PSG93906.1"/>
    </source>
</evidence>